<keyword evidence="8" id="KW-1185">Reference proteome</keyword>
<name>A0ABY7ERR0_MYAAR</name>
<dbReference type="InterPro" id="IPR050143">
    <property type="entry name" value="TRIM/RBCC"/>
</dbReference>
<sequence length="511" mass="56771">MLFPTGLTSKHSHTMEDELTCPVCLELFADPLLLPCSHSICKKCLQDIVDNRSKSGKDGLDCPTCRKSHPINRNKVGKLTRNLALENIVFRYQEIQSQNLSRSRNSLDLTLDFFSPTSPVPASCIGSGSVSFDSAMEPWSVEDGNELCGLCEENEVVSQTKTKLETMVTTLSDQMSKLEEMAADIEKMHSEASEKIDTQHQRLVEDLMTCLRQQRQTSLQNVTETKSRVLTKYRLQIEESHQQLRTLDTLVEDCKVFLDEDHPKGLLSKAGDVALIVQQQEIVANKMGPGRISYQELVSDKTSQQEIKTAVATFYKSAHATLNSMLADEGEQCRSLIPVIKSSASLSKEGPHVVNKCLTTWGFNSSSFTAEPLEYSAMWSVTIEKNASQLGDLKTGYIFGVGISFEKLTAKDQVGINRVSHGIICTAGSLAYSHDGKIEQLMPLDSLPLSVTIYCTIDESDKVLLAYTITDTNWGDSLHGKKVLVDQSSKNKVFPVFTVSQRVKMQFPTYV</sequence>
<dbReference type="SMART" id="SM00184">
    <property type="entry name" value="RING"/>
    <property type="match status" value="1"/>
</dbReference>
<dbReference type="Proteomes" id="UP001164746">
    <property type="component" value="Chromosome 8"/>
</dbReference>
<keyword evidence="5" id="KW-0175">Coiled coil</keyword>
<organism evidence="7 8">
    <name type="scientific">Mya arenaria</name>
    <name type="common">Soft-shell clam</name>
    <dbReference type="NCBI Taxonomy" id="6604"/>
    <lineage>
        <taxon>Eukaryota</taxon>
        <taxon>Metazoa</taxon>
        <taxon>Spiralia</taxon>
        <taxon>Lophotrochozoa</taxon>
        <taxon>Mollusca</taxon>
        <taxon>Bivalvia</taxon>
        <taxon>Autobranchia</taxon>
        <taxon>Heteroconchia</taxon>
        <taxon>Euheterodonta</taxon>
        <taxon>Imparidentia</taxon>
        <taxon>Neoheterodontei</taxon>
        <taxon>Myida</taxon>
        <taxon>Myoidea</taxon>
        <taxon>Myidae</taxon>
        <taxon>Mya</taxon>
    </lineage>
</organism>
<evidence type="ECO:0000313" key="8">
    <source>
        <dbReference type="Proteomes" id="UP001164746"/>
    </source>
</evidence>
<dbReference type="InterPro" id="IPR001841">
    <property type="entry name" value="Znf_RING"/>
</dbReference>
<keyword evidence="3" id="KW-0862">Zinc</keyword>
<dbReference type="Pfam" id="PF13445">
    <property type="entry name" value="zf-RING_UBOX"/>
    <property type="match status" value="1"/>
</dbReference>
<evidence type="ECO:0000256" key="4">
    <source>
        <dbReference type="PROSITE-ProRule" id="PRU00175"/>
    </source>
</evidence>
<evidence type="ECO:0000256" key="1">
    <source>
        <dbReference type="ARBA" id="ARBA00022723"/>
    </source>
</evidence>
<evidence type="ECO:0000259" key="6">
    <source>
        <dbReference type="PROSITE" id="PS50089"/>
    </source>
</evidence>
<accession>A0ABY7ERR0</accession>
<dbReference type="InterPro" id="IPR027370">
    <property type="entry name" value="Znf-RING_euk"/>
</dbReference>
<dbReference type="PROSITE" id="PS00518">
    <property type="entry name" value="ZF_RING_1"/>
    <property type="match status" value="1"/>
</dbReference>
<evidence type="ECO:0000256" key="5">
    <source>
        <dbReference type="SAM" id="Coils"/>
    </source>
</evidence>
<evidence type="ECO:0000313" key="7">
    <source>
        <dbReference type="EMBL" id="WAR11619.1"/>
    </source>
</evidence>
<evidence type="ECO:0000256" key="2">
    <source>
        <dbReference type="ARBA" id="ARBA00022771"/>
    </source>
</evidence>
<gene>
    <name evidence="7" type="ORF">MAR_025799</name>
</gene>
<dbReference type="EMBL" id="CP111019">
    <property type="protein sequence ID" value="WAR11619.1"/>
    <property type="molecule type" value="Genomic_DNA"/>
</dbReference>
<dbReference type="InterPro" id="IPR017907">
    <property type="entry name" value="Znf_RING_CS"/>
</dbReference>
<keyword evidence="1" id="KW-0479">Metal-binding</keyword>
<dbReference type="PANTHER" id="PTHR24103">
    <property type="entry name" value="E3 UBIQUITIN-PROTEIN LIGASE TRIM"/>
    <property type="match status" value="1"/>
</dbReference>
<keyword evidence="2 4" id="KW-0863">Zinc-finger</keyword>
<dbReference type="PROSITE" id="PS50089">
    <property type="entry name" value="ZF_RING_2"/>
    <property type="match status" value="1"/>
</dbReference>
<feature type="coiled-coil region" evidence="5">
    <location>
        <begin position="161"/>
        <end position="195"/>
    </location>
</feature>
<dbReference type="InterPro" id="IPR013083">
    <property type="entry name" value="Znf_RING/FYVE/PHD"/>
</dbReference>
<evidence type="ECO:0000256" key="3">
    <source>
        <dbReference type="ARBA" id="ARBA00022833"/>
    </source>
</evidence>
<dbReference type="Gene3D" id="3.30.40.10">
    <property type="entry name" value="Zinc/RING finger domain, C3HC4 (zinc finger)"/>
    <property type="match status" value="1"/>
</dbReference>
<reference evidence="7" key="1">
    <citation type="submission" date="2022-11" db="EMBL/GenBank/DDBJ databases">
        <title>Centuries of genome instability and evolution in soft-shell clam transmissible cancer (bioRxiv).</title>
        <authorList>
            <person name="Hart S.F.M."/>
            <person name="Yonemitsu M.A."/>
            <person name="Giersch R.M."/>
            <person name="Beal B.F."/>
            <person name="Arriagada G."/>
            <person name="Davis B.W."/>
            <person name="Ostrander E.A."/>
            <person name="Goff S.P."/>
            <person name="Metzger M.J."/>
        </authorList>
    </citation>
    <scope>NUCLEOTIDE SEQUENCE</scope>
    <source>
        <strain evidence="7">MELC-2E11</strain>
        <tissue evidence="7">Siphon/mantle</tissue>
    </source>
</reference>
<dbReference type="SUPFAM" id="SSF57850">
    <property type="entry name" value="RING/U-box"/>
    <property type="match status" value="1"/>
</dbReference>
<protein>
    <submittedName>
        <fullName evidence="7">TRIM1-like protein</fullName>
    </submittedName>
</protein>
<proteinExistence type="predicted"/>
<feature type="domain" description="RING-type" evidence="6">
    <location>
        <begin position="21"/>
        <end position="66"/>
    </location>
</feature>